<evidence type="ECO:0000313" key="2">
    <source>
        <dbReference type="Proteomes" id="UP001207468"/>
    </source>
</evidence>
<evidence type="ECO:0000313" key="1">
    <source>
        <dbReference type="EMBL" id="KAI9507089.1"/>
    </source>
</evidence>
<organism evidence="1 2">
    <name type="scientific">Russula earlei</name>
    <dbReference type="NCBI Taxonomy" id="71964"/>
    <lineage>
        <taxon>Eukaryota</taxon>
        <taxon>Fungi</taxon>
        <taxon>Dikarya</taxon>
        <taxon>Basidiomycota</taxon>
        <taxon>Agaricomycotina</taxon>
        <taxon>Agaricomycetes</taxon>
        <taxon>Russulales</taxon>
        <taxon>Russulaceae</taxon>
        <taxon>Russula</taxon>
    </lineage>
</organism>
<accession>A0ACC0U7N4</accession>
<protein>
    <submittedName>
        <fullName evidence="1">Uncharacterized protein</fullName>
    </submittedName>
</protein>
<name>A0ACC0U7N4_9AGAM</name>
<gene>
    <name evidence="1" type="ORF">F5148DRAFT_1285638</name>
</gene>
<comment type="caution">
    <text evidence="1">The sequence shown here is derived from an EMBL/GenBank/DDBJ whole genome shotgun (WGS) entry which is preliminary data.</text>
</comment>
<keyword evidence="2" id="KW-1185">Reference proteome</keyword>
<dbReference type="EMBL" id="JAGFNK010000140">
    <property type="protein sequence ID" value="KAI9507089.1"/>
    <property type="molecule type" value="Genomic_DNA"/>
</dbReference>
<dbReference type="Proteomes" id="UP001207468">
    <property type="component" value="Unassembled WGS sequence"/>
</dbReference>
<proteinExistence type="predicted"/>
<sequence length="344" mass="39436">MPPPIQRSLTTTPFKRNLSGSQAYSSAPPKKASLKYRKMTKDICDKFIRPMPILEFFSEFMPQASQARETNEISFAETSISQCEDQFIKAIQLSGLAPDLTFINTSAKQDKQSHLRPDITIYWNKNAHSKVAWENKKLEWSVVDVWIKNKNWKSRLFHTHAEMNPPEDESDLGHPIKSSHQASHICGQLISYSLGDYCDGIAVVLSIPSYSIGPKIPTTLFEFIWRLNSLTFAQHGYDTTVTSVSENNKGVGDAQSTLVVYMDVEKIEVEDLHQILVNDDHATDGQPKPYITWKPIWEMKTLFGQSTFRYICHNVKQNELVYLKDYWHTNFPGIKKEGDIYHDL</sequence>
<reference evidence="1" key="1">
    <citation type="submission" date="2021-03" db="EMBL/GenBank/DDBJ databases">
        <title>Evolutionary priming and transition to the ectomycorrhizal habit in an iconic lineage of mushroom-forming fungi: is preadaptation a requirement?</title>
        <authorList>
            <consortium name="DOE Joint Genome Institute"/>
            <person name="Looney B.P."/>
            <person name="Miyauchi S."/>
            <person name="Morin E."/>
            <person name="Drula E."/>
            <person name="Courty P.E."/>
            <person name="Chicoki N."/>
            <person name="Fauchery L."/>
            <person name="Kohler A."/>
            <person name="Kuo A."/>
            <person name="LaButti K."/>
            <person name="Pangilinan J."/>
            <person name="Lipzen A."/>
            <person name="Riley R."/>
            <person name="Andreopoulos W."/>
            <person name="He G."/>
            <person name="Johnson J."/>
            <person name="Barry K.W."/>
            <person name="Grigoriev I.V."/>
            <person name="Nagy L."/>
            <person name="Hibbett D."/>
            <person name="Henrissat B."/>
            <person name="Matheny P.B."/>
            <person name="Labbe J."/>
            <person name="Martin A.F."/>
        </authorList>
    </citation>
    <scope>NUCLEOTIDE SEQUENCE</scope>
    <source>
        <strain evidence="1">BPL698</strain>
    </source>
</reference>